<dbReference type="EMBL" id="JAYKYQ010000007">
    <property type="protein sequence ID" value="MEB3512165.1"/>
    <property type="molecule type" value="Genomic_DNA"/>
</dbReference>
<dbReference type="SUPFAM" id="SSF69118">
    <property type="entry name" value="AhpD-like"/>
    <property type="match status" value="1"/>
</dbReference>
<organism evidence="2 3">
    <name type="scientific">Nocardia implantans</name>
    <dbReference type="NCBI Taxonomy" id="3108168"/>
    <lineage>
        <taxon>Bacteria</taxon>
        <taxon>Bacillati</taxon>
        <taxon>Actinomycetota</taxon>
        <taxon>Actinomycetes</taxon>
        <taxon>Mycobacteriales</taxon>
        <taxon>Nocardiaceae</taxon>
        <taxon>Nocardia</taxon>
    </lineage>
</organism>
<dbReference type="Proteomes" id="UP001348098">
    <property type="component" value="Unassembled WGS sequence"/>
</dbReference>
<name>A0ABU6AXG4_9NOCA</name>
<dbReference type="Gene3D" id="1.20.1290.10">
    <property type="entry name" value="AhpD-like"/>
    <property type="match status" value="1"/>
</dbReference>
<evidence type="ECO:0000313" key="3">
    <source>
        <dbReference type="Proteomes" id="UP001348098"/>
    </source>
</evidence>
<reference evidence="2 3" key="1">
    <citation type="submission" date="2023-12" db="EMBL/GenBank/DDBJ databases">
        <title>novel species in genus Nocarida.</title>
        <authorList>
            <person name="Li Z."/>
        </authorList>
    </citation>
    <scope>NUCLEOTIDE SEQUENCE [LARGE SCALE GENOMIC DNA]</scope>
    <source>
        <strain evidence="2 3">CDC186</strain>
    </source>
</reference>
<comment type="caution">
    <text evidence="2">The sequence shown here is derived from an EMBL/GenBank/DDBJ whole genome shotgun (WGS) entry which is preliminary data.</text>
</comment>
<proteinExistence type="predicted"/>
<evidence type="ECO:0000259" key="1">
    <source>
        <dbReference type="Pfam" id="PF02627"/>
    </source>
</evidence>
<dbReference type="Pfam" id="PF02627">
    <property type="entry name" value="CMD"/>
    <property type="match status" value="1"/>
</dbReference>
<gene>
    <name evidence="2" type="ORF">U3653_19215</name>
</gene>
<sequence length="142" mass="15747">MEAAHRMIAQSSLEAKTQELVRIRVSQINGCSFCVGLHSQDALAAGEDPQRLHLLPAWREAAVYTDAERAALELAETATRLADGGRVDDETWERARAHYDETQLAALISLIAAMNAFNRINAMVRQPASPWTHPRREQASRG</sequence>
<dbReference type="PANTHER" id="PTHR34846">
    <property type="entry name" value="4-CARBOXYMUCONOLACTONE DECARBOXYLASE FAMILY PROTEIN (AFU_ORTHOLOGUE AFUA_6G11590)"/>
    <property type="match status" value="1"/>
</dbReference>
<evidence type="ECO:0000313" key="2">
    <source>
        <dbReference type="EMBL" id="MEB3512165.1"/>
    </source>
</evidence>
<dbReference type="InterPro" id="IPR003779">
    <property type="entry name" value="CMD-like"/>
</dbReference>
<accession>A0ABU6AXG4</accession>
<feature type="domain" description="Carboxymuconolactone decarboxylase-like" evidence="1">
    <location>
        <begin position="4"/>
        <end position="76"/>
    </location>
</feature>
<protein>
    <submittedName>
        <fullName evidence="2">Carboxymuconolactone decarboxylase family protein</fullName>
    </submittedName>
</protein>
<dbReference type="InterPro" id="IPR029032">
    <property type="entry name" value="AhpD-like"/>
</dbReference>
<keyword evidence="3" id="KW-1185">Reference proteome</keyword>
<dbReference type="InterPro" id="IPR004675">
    <property type="entry name" value="AhpD_core"/>
</dbReference>
<dbReference type="PANTHER" id="PTHR34846:SF7">
    <property type="entry name" value="BLL7811 PROTEIN"/>
    <property type="match status" value="1"/>
</dbReference>
<dbReference type="NCBIfam" id="TIGR00778">
    <property type="entry name" value="ahpD_dom"/>
    <property type="match status" value="1"/>
</dbReference>